<protein>
    <submittedName>
        <fullName evidence="1">Uncharacterized protein</fullName>
    </submittedName>
</protein>
<dbReference type="Proteomes" id="UP000568106">
    <property type="component" value="Unassembled WGS sequence"/>
</dbReference>
<sequence>MSSNLDKYIPEFDEDEARSKLSNLTREQLLEMLLYAYKEKRVWAKMLEVEQKKLDKIRILLDEPSTLAGMPGIPTADDLRRMTEDES</sequence>
<reference evidence="1" key="1">
    <citation type="submission" date="2020-08" db="EMBL/GenBank/DDBJ databases">
        <title>Genomic Encyclopedia of Type Strains, Phase IV (KMG-V): Genome sequencing to study the core and pangenomes of soil and plant-associated prokaryotes.</title>
        <authorList>
            <person name="Whitman W."/>
        </authorList>
    </citation>
    <scope>NUCLEOTIDE SEQUENCE [LARGE SCALE GENOMIC DNA]</scope>
    <source>
        <strain evidence="1">M8UP27</strain>
    </source>
</reference>
<evidence type="ECO:0000313" key="2">
    <source>
        <dbReference type="Proteomes" id="UP000568106"/>
    </source>
</evidence>
<organism evidence="1 2">
    <name type="scientific">Tunturiibacter empetritectus</name>
    <dbReference type="NCBI Taxonomy" id="3069691"/>
    <lineage>
        <taxon>Bacteria</taxon>
        <taxon>Pseudomonadati</taxon>
        <taxon>Acidobacteriota</taxon>
        <taxon>Terriglobia</taxon>
        <taxon>Terriglobales</taxon>
        <taxon>Acidobacteriaceae</taxon>
        <taxon>Tunturiibacter</taxon>
    </lineage>
</organism>
<proteinExistence type="predicted"/>
<keyword evidence="2" id="KW-1185">Reference proteome</keyword>
<dbReference type="EMBL" id="JACHDY010000005">
    <property type="protein sequence ID" value="MBB5318541.1"/>
    <property type="molecule type" value="Genomic_DNA"/>
</dbReference>
<comment type="caution">
    <text evidence="1">The sequence shown here is derived from an EMBL/GenBank/DDBJ whole genome shotgun (WGS) entry which is preliminary data.</text>
</comment>
<accession>A0A7W8IJX8</accession>
<name>A0A7W8IJX8_9BACT</name>
<gene>
    <name evidence="1" type="ORF">HDF09_003240</name>
</gene>
<dbReference type="AlphaFoldDB" id="A0A7W8IJX8"/>
<evidence type="ECO:0000313" key="1">
    <source>
        <dbReference type="EMBL" id="MBB5318541.1"/>
    </source>
</evidence>